<dbReference type="GO" id="GO:0003700">
    <property type="term" value="F:DNA-binding transcription factor activity"/>
    <property type="evidence" value="ECO:0007669"/>
    <property type="project" value="InterPro"/>
</dbReference>
<evidence type="ECO:0000256" key="4">
    <source>
        <dbReference type="ARBA" id="ARBA00023163"/>
    </source>
</evidence>
<feature type="domain" description="HTH merR-type" evidence="5">
    <location>
        <begin position="6"/>
        <end position="76"/>
    </location>
</feature>
<proteinExistence type="predicted"/>
<sequence length="254" mass="28444">MSAAMNLRMAELVRRSGVSRETIHYYLREGLLPRPQKTARNTALYGEEHVQRLTLIRSLRDEHLLSLKAIKGLLADQTQLSFTPDQLATLARLRRHKLGNQTADADNSLRTEQLADELALSDAELAELRAGHFLSADDNEIADQDEAETLRLWALLRNAGLTPARGFSPRDMAYINQAADLLFQQEVTFFQQRLHNLSEKETDALLHTVIPAINRLVSLRHERKIAALLESYATASDAAAHATPSESSEEPHHG</sequence>
<dbReference type="Pfam" id="PF13411">
    <property type="entry name" value="MerR_1"/>
    <property type="match status" value="1"/>
</dbReference>
<dbReference type="InterPro" id="IPR047057">
    <property type="entry name" value="MerR_fam"/>
</dbReference>
<evidence type="ECO:0000259" key="5">
    <source>
        <dbReference type="PROSITE" id="PS50937"/>
    </source>
</evidence>
<dbReference type="GO" id="GO:0003677">
    <property type="term" value="F:DNA binding"/>
    <property type="evidence" value="ECO:0007669"/>
    <property type="project" value="UniProtKB-KW"/>
</dbReference>
<reference evidence="6 7" key="1">
    <citation type="journal article" date="2012" name="J. Bacteriol.">
        <title>Genome sequence of an alkane-degrading bacterium, Alcanivorax pacificus type strain W11-5, isolated from deep sea sediment.</title>
        <authorList>
            <person name="Lai Q."/>
            <person name="Shao Z."/>
        </authorList>
    </citation>
    <scope>NUCLEOTIDE SEQUENCE [LARGE SCALE GENOMIC DNA]</scope>
    <source>
        <strain evidence="6 7">W11-5</strain>
    </source>
</reference>
<keyword evidence="7" id="KW-1185">Reference proteome</keyword>
<dbReference type="STRING" id="391936.S7S_11245"/>
<evidence type="ECO:0000256" key="1">
    <source>
        <dbReference type="ARBA" id="ARBA00022491"/>
    </source>
</evidence>
<protein>
    <submittedName>
        <fullName evidence="6">MerR family transcriptional regulator</fullName>
    </submittedName>
</protein>
<keyword evidence="4" id="KW-0804">Transcription</keyword>
<keyword evidence="3" id="KW-0238">DNA-binding</keyword>
<evidence type="ECO:0000313" key="6">
    <source>
        <dbReference type="EMBL" id="AJD48661.1"/>
    </source>
</evidence>
<dbReference type="PRINTS" id="PR00040">
    <property type="entry name" value="HTHMERR"/>
</dbReference>
<dbReference type="KEGG" id="apac:S7S_11245"/>
<organism evidence="6 7">
    <name type="scientific">Isoalcanivorax pacificus W11-5</name>
    <dbReference type="NCBI Taxonomy" id="391936"/>
    <lineage>
        <taxon>Bacteria</taxon>
        <taxon>Pseudomonadati</taxon>
        <taxon>Pseudomonadota</taxon>
        <taxon>Gammaproteobacteria</taxon>
        <taxon>Oceanospirillales</taxon>
        <taxon>Alcanivoracaceae</taxon>
        <taxon>Isoalcanivorax</taxon>
    </lineage>
</organism>
<evidence type="ECO:0000313" key="7">
    <source>
        <dbReference type="Proteomes" id="UP000006764"/>
    </source>
</evidence>
<evidence type="ECO:0000256" key="2">
    <source>
        <dbReference type="ARBA" id="ARBA00023015"/>
    </source>
</evidence>
<keyword evidence="2" id="KW-0805">Transcription regulation</keyword>
<accession>A0A0B4XNJ5</accession>
<gene>
    <name evidence="6" type="ORF">S7S_11245</name>
</gene>
<dbReference type="SMART" id="SM00422">
    <property type="entry name" value="HTH_MERR"/>
    <property type="match status" value="1"/>
</dbReference>
<name>A0A0B4XNJ5_9GAMM</name>
<dbReference type="InterPro" id="IPR000551">
    <property type="entry name" value="MerR-type_HTH_dom"/>
</dbReference>
<dbReference type="PROSITE" id="PS50937">
    <property type="entry name" value="HTH_MERR_2"/>
    <property type="match status" value="1"/>
</dbReference>
<keyword evidence="1" id="KW-0678">Repressor</keyword>
<dbReference type="Proteomes" id="UP000006764">
    <property type="component" value="Chromosome"/>
</dbReference>
<dbReference type="SUPFAM" id="SSF46955">
    <property type="entry name" value="Putative DNA-binding domain"/>
    <property type="match status" value="1"/>
</dbReference>
<evidence type="ECO:0000256" key="3">
    <source>
        <dbReference type="ARBA" id="ARBA00023125"/>
    </source>
</evidence>
<dbReference type="PANTHER" id="PTHR30204">
    <property type="entry name" value="REDOX-CYCLING DRUG-SENSING TRANSCRIPTIONAL ACTIVATOR SOXR"/>
    <property type="match status" value="1"/>
</dbReference>
<dbReference type="PANTHER" id="PTHR30204:SF69">
    <property type="entry name" value="MERR-FAMILY TRANSCRIPTIONAL REGULATOR"/>
    <property type="match status" value="1"/>
</dbReference>
<dbReference type="Gene3D" id="1.10.1660.10">
    <property type="match status" value="1"/>
</dbReference>
<dbReference type="AlphaFoldDB" id="A0A0B4XNJ5"/>
<dbReference type="EMBL" id="CP004387">
    <property type="protein sequence ID" value="AJD48661.1"/>
    <property type="molecule type" value="Genomic_DNA"/>
</dbReference>
<dbReference type="HOGENOM" id="CLU_101710_0_0_6"/>
<dbReference type="InterPro" id="IPR009061">
    <property type="entry name" value="DNA-bd_dom_put_sf"/>
</dbReference>